<dbReference type="InterPro" id="IPR036515">
    <property type="entry name" value="Transposase_17_sf"/>
</dbReference>
<feature type="region of interest" description="Disordered" evidence="1">
    <location>
        <begin position="220"/>
        <end position="239"/>
    </location>
</feature>
<sequence>MTYPRSTLISLESTPWYHCVCRCVRRAFLCGKDNQSGMDFNHRRGWIAERIMELSAIFSIDVAAYSVMSNHYHIILHVDENRALSWSNHEVFTRWIQLFTGPDVVRRYLAQTGDLSHSDQHQLAELAGLYRSRLFDISWFMRMLNESIARKANQEEGISGRFWEGRFKSQALLDEKAILAAMAYVDLNPVRAGMAETPEDSEYTSIKERLDALKVSSELNVPGNAPLSPLPPDDKDLGVAKGIATDRHAGPTPLSQKVRGTASRSVAGNLRKPRNTDSSSSEPSTQPSDTSPDVAPAKPRATLAPFDDLTDLSFAIPFGFHEYAELVDWTGRQLRRKKMSIREKTPPILKRLGVDAALFVSSMDTLLEQFGTAVGEPEVLRMHCKLRGLRSMPGIRCDVFFDAA</sequence>
<feature type="domain" description="Transposase IS200-like" evidence="2">
    <location>
        <begin position="12"/>
        <end position="188"/>
    </location>
</feature>
<protein>
    <recommendedName>
        <fullName evidence="2">Transposase IS200-like domain-containing protein</fullName>
    </recommendedName>
</protein>
<dbReference type="Proteomes" id="UP001209681">
    <property type="component" value="Unassembled WGS sequence"/>
</dbReference>
<dbReference type="PANTHER" id="PTHR34322">
    <property type="entry name" value="TRANSPOSASE, Y1_TNP DOMAIN-CONTAINING"/>
    <property type="match status" value="1"/>
</dbReference>
<organism evidence="3 4">
    <name type="scientific">Desulfobotulus pelophilus</name>
    <dbReference type="NCBI Taxonomy" id="2823377"/>
    <lineage>
        <taxon>Bacteria</taxon>
        <taxon>Pseudomonadati</taxon>
        <taxon>Thermodesulfobacteriota</taxon>
        <taxon>Desulfobacteria</taxon>
        <taxon>Desulfobacterales</taxon>
        <taxon>Desulfobacteraceae</taxon>
        <taxon>Desulfobotulus</taxon>
    </lineage>
</organism>
<dbReference type="PANTHER" id="PTHR34322:SF2">
    <property type="entry name" value="TRANSPOSASE IS200-LIKE DOMAIN-CONTAINING PROTEIN"/>
    <property type="match status" value="1"/>
</dbReference>
<evidence type="ECO:0000259" key="2">
    <source>
        <dbReference type="SMART" id="SM01321"/>
    </source>
</evidence>
<dbReference type="InterPro" id="IPR002686">
    <property type="entry name" value="Transposase_17"/>
</dbReference>
<keyword evidence="4" id="KW-1185">Reference proteome</keyword>
<comment type="caution">
    <text evidence="3">The sequence shown here is derived from an EMBL/GenBank/DDBJ whole genome shotgun (WGS) entry which is preliminary data.</text>
</comment>
<dbReference type="SMART" id="SM01321">
    <property type="entry name" value="Y1_Tnp"/>
    <property type="match status" value="1"/>
</dbReference>
<feature type="compositionally biased region" description="Low complexity" evidence="1">
    <location>
        <begin position="276"/>
        <end position="293"/>
    </location>
</feature>
<feature type="region of interest" description="Disordered" evidence="1">
    <location>
        <begin position="245"/>
        <end position="300"/>
    </location>
</feature>
<name>A0ABT3N7J4_9BACT</name>
<proteinExistence type="predicted"/>
<accession>A0ABT3N7J4</accession>
<reference evidence="3 4" key="1">
    <citation type="submission" date="2022-11" db="EMBL/GenBank/DDBJ databases">
        <title>Desulfobotulus tamanensis H1 sp. nov. - anaerobic, alkaliphilic, sulphate reducing bacterium isolated from terrestrial mud volcano.</title>
        <authorList>
            <person name="Frolova A."/>
            <person name="Merkel A.Y."/>
            <person name="Slobodkin A.I."/>
        </authorList>
    </citation>
    <scope>NUCLEOTIDE SEQUENCE [LARGE SCALE GENOMIC DNA]</scope>
    <source>
        <strain evidence="3 4">H1</strain>
    </source>
</reference>
<gene>
    <name evidence="3" type="ORF">OOT00_05415</name>
</gene>
<dbReference type="Gene3D" id="3.30.70.1290">
    <property type="entry name" value="Transposase IS200-like"/>
    <property type="match status" value="1"/>
</dbReference>
<dbReference type="RefSeq" id="WP_265424292.1">
    <property type="nucleotide sequence ID" value="NZ_JAPFPW010000004.1"/>
</dbReference>
<evidence type="ECO:0000313" key="3">
    <source>
        <dbReference type="EMBL" id="MCW7753424.1"/>
    </source>
</evidence>
<evidence type="ECO:0000256" key="1">
    <source>
        <dbReference type="SAM" id="MobiDB-lite"/>
    </source>
</evidence>
<evidence type="ECO:0000313" key="4">
    <source>
        <dbReference type="Proteomes" id="UP001209681"/>
    </source>
</evidence>
<dbReference type="EMBL" id="JAPFPW010000004">
    <property type="protein sequence ID" value="MCW7753424.1"/>
    <property type="molecule type" value="Genomic_DNA"/>
</dbReference>
<dbReference type="SUPFAM" id="SSF143422">
    <property type="entry name" value="Transposase IS200-like"/>
    <property type="match status" value="1"/>
</dbReference>